<dbReference type="PANTHER" id="PTHR30221">
    <property type="entry name" value="SMALL-CONDUCTANCE MECHANOSENSITIVE CHANNEL"/>
    <property type="match status" value="1"/>
</dbReference>
<dbReference type="SUPFAM" id="SSF50182">
    <property type="entry name" value="Sm-like ribonucleoproteins"/>
    <property type="match status" value="1"/>
</dbReference>
<feature type="transmembrane region" description="Helical" evidence="7">
    <location>
        <begin position="271"/>
        <end position="288"/>
    </location>
</feature>
<keyword evidence="7" id="KW-0407">Ion channel</keyword>
<dbReference type="InterPro" id="IPR011066">
    <property type="entry name" value="MscS_channel_C_sf"/>
</dbReference>
<gene>
    <name evidence="12" type="ordered locus">CPS_1746</name>
</gene>
<evidence type="ECO:0000259" key="11">
    <source>
        <dbReference type="Pfam" id="PF21088"/>
    </source>
</evidence>
<keyword evidence="4 7" id="KW-0812">Transmembrane</keyword>
<evidence type="ECO:0000313" key="13">
    <source>
        <dbReference type="Proteomes" id="UP000000547"/>
    </source>
</evidence>
<keyword evidence="3" id="KW-1003">Cell membrane</keyword>
<dbReference type="InterPro" id="IPR049142">
    <property type="entry name" value="MS_channel_1st"/>
</dbReference>
<keyword evidence="7" id="KW-0406">Ion transport</keyword>
<evidence type="ECO:0000256" key="1">
    <source>
        <dbReference type="ARBA" id="ARBA00004651"/>
    </source>
</evidence>
<reference evidence="12" key="1">
    <citation type="journal article" date="2005" name="Proc. Natl. Acad. Sci. U.S.A.">
        <title>The psychrophilic lifestyle as revealed by the genome sequence of Colwellia psychrerythraea 34H through genomic and proteomic analyses.</title>
        <authorList>
            <person name="Methe B.A."/>
            <person name="Nelson K.E."/>
            <person name="Deming J.W."/>
            <person name="Momen B."/>
            <person name="Melamud E."/>
            <person name="Zhang X."/>
            <person name="Moult J."/>
            <person name="Madupu R."/>
            <person name="Nelson W.C."/>
            <person name="Dodson R.J."/>
            <person name="Brinkac L.M."/>
            <person name="Daugherty S.C."/>
            <person name="Durkin A.S."/>
            <person name="DeBoy R.T."/>
            <person name="Kolonay J.F."/>
            <person name="Sullivan S.A."/>
            <person name="Zhou L."/>
            <person name="Davidsen T.M."/>
            <person name="Wu M."/>
            <person name="Huston A.L."/>
            <person name="Lewis M."/>
            <person name="Weaver B."/>
            <person name="Weidman J.F."/>
            <person name="Khouri H."/>
            <person name="Utterback T.R."/>
            <person name="Feldblyum T.V."/>
            <person name="Fraser C.M."/>
        </authorList>
    </citation>
    <scope>NUCLEOTIDE SEQUENCE [LARGE SCALE GENOMIC DNA]</scope>
    <source>
        <strain evidence="12">34H</strain>
    </source>
</reference>
<protein>
    <recommendedName>
        <fullName evidence="7">Small-conductance mechanosensitive channel</fullName>
    </recommendedName>
</protein>
<feature type="coiled-coil region" evidence="8">
    <location>
        <begin position="132"/>
        <end position="162"/>
    </location>
</feature>
<dbReference type="Gene3D" id="3.30.70.100">
    <property type="match status" value="1"/>
</dbReference>
<organism evidence="12 13">
    <name type="scientific">Colwellia psychrerythraea (strain 34H / ATCC BAA-681)</name>
    <name type="common">Vibrio psychroerythus</name>
    <dbReference type="NCBI Taxonomy" id="167879"/>
    <lineage>
        <taxon>Bacteria</taxon>
        <taxon>Pseudomonadati</taxon>
        <taxon>Pseudomonadota</taxon>
        <taxon>Gammaproteobacteria</taxon>
        <taxon>Alteromonadales</taxon>
        <taxon>Colwelliaceae</taxon>
        <taxon>Colwellia</taxon>
    </lineage>
</organism>
<dbReference type="STRING" id="167879.CPS_1746"/>
<evidence type="ECO:0000256" key="2">
    <source>
        <dbReference type="ARBA" id="ARBA00008017"/>
    </source>
</evidence>
<dbReference type="SUPFAM" id="SSF82689">
    <property type="entry name" value="Mechanosensitive channel protein MscS (YggB), C-terminal domain"/>
    <property type="match status" value="1"/>
</dbReference>
<dbReference type="HOGENOM" id="CLU_026710_3_0_6"/>
<evidence type="ECO:0000256" key="8">
    <source>
        <dbReference type="SAM" id="Coils"/>
    </source>
</evidence>
<feature type="transmembrane region" description="Helical" evidence="7">
    <location>
        <begin position="321"/>
        <end position="345"/>
    </location>
</feature>
<comment type="subcellular location">
    <subcellularLocation>
        <location evidence="7">Cell inner membrane</location>
        <topology evidence="7">Multi-pass membrane protein</topology>
    </subcellularLocation>
    <subcellularLocation>
        <location evidence="1">Cell membrane</location>
        <topology evidence="1">Multi-pass membrane protein</topology>
    </subcellularLocation>
</comment>
<feature type="transmembrane region" description="Helical" evidence="7">
    <location>
        <begin position="351"/>
        <end position="372"/>
    </location>
</feature>
<feature type="domain" description="Mechanosensitive ion channel MscS C-terminal" evidence="10">
    <location>
        <begin position="431"/>
        <end position="513"/>
    </location>
</feature>
<evidence type="ECO:0000259" key="10">
    <source>
        <dbReference type="Pfam" id="PF21082"/>
    </source>
</evidence>
<dbReference type="Pfam" id="PF21088">
    <property type="entry name" value="MS_channel_1st"/>
    <property type="match status" value="1"/>
</dbReference>
<feature type="coiled-coil region" evidence="8">
    <location>
        <begin position="189"/>
        <end position="216"/>
    </location>
</feature>
<evidence type="ECO:0000256" key="4">
    <source>
        <dbReference type="ARBA" id="ARBA00022692"/>
    </source>
</evidence>
<comment type="function">
    <text evidence="7">Mechanosensitive channel that participates in the regulation of osmotic pressure changes within the cell, opening in response to stretch forces in the membrane lipid bilayer, without the need for other proteins. Contributes to normal resistance to hypoosmotic shock. Forms an ion channel of 1.0 nanosiemens conductance with a slight preference for anions.</text>
</comment>
<dbReference type="InterPro" id="IPR049278">
    <property type="entry name" value="MS_channel_C"/>
</dbReference>
<name>Q484N8_COLP3</name>
<dbReference type="InterPro" id="IPR023408">
    <property type="entry name" value="MscS_beta-dom_sf"/>
</dbReference>
<dbReference type="GO" id="GO:0005886">
    <property type="term" value="C:plasma membrane"/>
    <property type="evidence" value="ECO:0007669"/>
    <property type="project" value="UniProtKB-SubCell"/>
</dbReference>
<dbReference type="InterPro" id="IPR006685">
    <property type="entry name" value="MscS_channel_2nd"/>
</dbReference>
<evidence type="ECO:0000313" key="12">
    <source>
        <dbReference type="EMBL" id="AAZ28060.1"/>
    </source>
</evidence>
<dbReference type="GO" id="GO:0008381">
    <property type="term" value="F:mechanosensitive monoatomic ion channel activity"/>
    <property type="evidence" value="ECO:0007669"/>
    <property type="project" value="InterPro"/>
</dbReference>
<dbReference type="Proteomes" id="UP000000547">
    <property type="component" value="Chromosome"/>
</dbReference>
<keyword evidence="8" id="KW-0175">Coiled coil</keyword>
<dbReference type="InterPro" id="IPR010920">
    <property type="entry name" value="LSM_dom_sf"/>
</dbReference>
<proteinExistence type="inferred from homology"/>
<evidence type="ECO:0000256" key="5">
    <source>
        <dbReference type="ARBA" id="ARBA00022989"/>
    </source>
</evidence>
<keyword evidence="7" id="KW-0997">Cell inner membrane</keyword>
<dbReference type="AlphaFoldDB" id="Q484N8"/>
<dbReference type="SUPFAM" id="SSF82861">
    <property type="entry name" value="Mechanosensitive channel protein MscS (YggB), transmembrane region"/>
    <property type="match status" value="1"/>
</dbReference>
<dbReference type="EMBL" id="CP000083">
    <property type="protein sequence ID" value="AAZ28060.1"/>
    <property type="molecule type" value="Genomic_DNA"/>
</dbReference>
<dbReference type="PANTHER" id="PTHR30221:SF1">
    <property type="entry name" value="SMALL-CONDUCTANCE MECHANOSENSITIVE CHANNEL"/>
    <property type="match status" value="1"/>
</dbReference>
<feature type="domain" description="Mechanosensitive ion channel MscS" evidence="9">
    <location>
        <begin position="359"/>
        <end position="424"/>
    </location>
</feature>
<dbReference type="Pfam" id="PF21082">
    <property type="entry name" value="MS_channel_3rd"/>
    <property type="match status" value="1"/>
</dbReference>
<dbReference type="InterPro" id="IPR045275">
    <property type="entry name" value="MscS_archaea/bacteria_type"/>
</dbReference>
<keyword evidence="5 7" id="KW-1133">Transmembrane helix</keyword>
<feature type="domain" description="Mechanosensitive ion channel transmembrane helices 2/3" evidence="11">
    <location>
        <begin position="321"/>
        <end position="357"/>
    </location>
</feature>
<comment type="subunit">
    <text evidence="7">Homoheptamer.</text>
</comment>
<comment type="similarity">
    <text evidence="2 7">Belongs to the MscS (TC 1.A.23) family.</text>
</comment>
<dbReference type="InterPro" id="IPR011014">
    <property type="entry name" value="MscS_channel_TM-2"/>
</dbReference>
<evidence type="ECO:0000256" key="3">
    <source>
        <dbReference type="ARBA" id="ARBA00022475"/>
    </source>
</evidence>
<evidence type="ECO:0000256" key="6">
    <source>
        <dbReference type="ARBA" id="ARBA00023136"/>
    </source>
</evidence>
<keyword evidence="7" id="KW-0813">Transport</keyword>
<dbReference type="KEGG" id="cps:CPS_1746"/>
<accession>Q484N8</accession>
<dbReference type="Gene3D" id="1.10.287.1260">
    <property type="match status" value="1"/>
</dbReference>
<comment type="caution">
    <text evidence="7">Lacks conserved residue(s) required for the propagation of feature annotation.</text>
</comment>
<dbReference type="Pfam" id="PF00924">
    <property type="entry name" value="MS_channel_2nd"/>
    <property type="match status" value="1"/>
</dbReference>
<dbReference type="Gene3D" id="2.30.30.60">
    <property type="match status" value="1"/>
</dbReference>
<sequence length="531" mass="58924">MANPSINQGHHQAHIMIKLTHSESFKKLFFTLFSVVILLLSVNVPGTLAANNDEDYLAVTTENPNIDLGELEFSLTPLTKGELTIEVDAWLAILKARATIVSEAEILVSQKQKKILAAQEISDISTESAILLDKSKNDKAAAKELKEDLDEIKSLARDIKHKKADKAVDELSKTPESLNQLAKKADLYSHKMQKRRELLIKNLTQLREKKNDALERFQLVLSSWESKGGDGTELHLYANALSGTNVDLTDSDAAWLTIKGWLLSQDGGLRWLANIIKFTLALFFIYILSRTAGKITDAALNRNSNLSTLLKLFIKVSVRRVILIIGFIVSLTLIEINVAPVLALIGAAGLVVGLALQGTLSNFASGMLILIYRPFDVGDIIEIDGVTGTVHSMTLLSTSIKTFDNQHLVVPNNNIWGTTIVNVTGSRTRRVDLVFGIGYGDDMVKAEKIMLDVVSRHELILENPAPVVKVNELADSSVNFVCRPWVKTENYLDVYWDVTRQVKEEFDKQGVSIPFPQRDVHVHQVAEITEK</sequence>
<keyword evidence="6 7" id="KW-0472">Membrane</keyword>
<evidence type="ECO:0000259" key="9">
    <source>
        <dbReference type="Pfam" id="PF00924"/>
    </source>
</evidence>
<evidence type="ECO:0000256" key="7">
    <source>
        <dbReference type="RuleBase" id="RU369025"/>
    </source>
</evidence>